<dbReference type="GeneID" id="303189876"/>
<evidence type="ECO:0000256" key="2">
    <source>
        <dbReference type="SAM" id="SignalP"/>
    </source>
</evidence>
<dbReference type="PANTHER" id="PTHR38105">
    <property type="entry name" value="OUTER MEMBRANE PROTEIN-RELATED-RELATED"/>
    <property type="match status" value="1"/>
</dbReference>
<evidence type="ECO:0000256" key="1">
    <source>
        <dbReference type="ARBA" id="ARBA00022729"/>
    </source>
</evidence>
<dbReference type="GO" id="GO:0015772">
    <property type="term" value="P:oligosaccharide transport"/>
    <property type="evidence" value="ECO:0007669"/>
    <property type="project" value="TreeGrafter"/>
</dbReference>
<dbReference type="RefSeq" id="WP_086958832.1">
    <property type="nucleotide sequence ID" value="NZ_AP018681.1"/>
</dbReference>
<dbReference type="OrthoDB" id="5817226at2"/>
<comment type="caution">
    <text evidence="3">The sequence shown here is derived from an EMBL/GenBank/DDBJ whole genome shotgun (WGS) entry which is preliminary data.</text>
</comment>
<keyword evidence="4" id="KW-1185">Reference proteome</keyword>
<organism evidence="3 4">
    <name type="scientific">Vibrio casei</name>
    <dbReference type="NCBI Taxonomy" id="673372"/>
    <lineage>
        <taxon>Bacteria</taxon>
        <taxon>Pseudomonadati</taxon>
        <taxon>Pseudomonadota</taxon>
        <taxon>Gammaproteobacteria</taxon>
        <taxon>Vibrionales</taxon>
        <taxon>Vibrionaceae</taxon>
        <taxon>Vibrio</taxon>
    </lineage>
</organism>
<dbReference type="PANTHER" id="PTHR38105:SF5">
    <property type="entry name" value="OUTER MEMBRANE PROTEIN"/>
    <property type="match status" value="1"/>
</dbReference>
<name>A0A368LI65_9VIBR</name>
<sequence length="238" mass="27000">MKKILSLSLLAVAITSTSVFATTINIRHEWKPEFGDKEQGNADRIAVSHRFANGIGFEVEAKWKSNNEAAFSNLSGNGQQANLSYRYKLSESFTLTPQAKLETSEKGANYQGNLTLGYKVNDDVSTSIRYRYNYFNGKDATIDNNHYNRITLAASYSGVQNFGFGASTDYTFRQEGTVQYGTSKQGISEINLTAEYKGFESGWRPFIEVGVTPEYKYKTDDERDDWRPRYRVGMKYSY</sequence>
<dbReference type="SUPFAM" id="SSF56925">
    <property type="entry name" value="OMPA-like"/>
    <property type="match status" value="1"/>
</dbReference>
<dbReference type="EMBL" id="QPGL01000002">
    <property type="protein sequence ID" value="RCS70388.1"/>
    <property type="molecule type" value="Genomic_DNA"/>
</dbReference>
<dbReference type="GO" id="GO:0015288">
    <property type="term" value="F:porin activity"/>
    <property type="evidence" value="ECO:0007669"/>
    <property type="project" value="TreeGrafter"/>
</dbReference>
<dbReference type="InterPro" id="IPR053713">
    <property type="entry name" value="Bact_OM_Channel_sf"/>
</dbReference>
<gene>
    <name evidence="3" type="ORF">CIK83_13195</name>
</gene>
<protein>
    <submittedName>
        <fullName evidence="3">Porin</fullName>
    </submittedName>
</protein>
<dbReference type="InterPro" id="IPR009331">
    <property type="entry name" value="Oligogalacturonate-sp_porin"/>
</dbReference>
<proteinExistence type="predicted"/>
<evidence type="ECO:0000313" key="4">
    <source>
        <dbReference type="Proteomes" id="UP000252479"/>
    </source>
</evidence>
<dbReference type="AlphaFoldDB" id="A0A368LI65"/>
<dbReference type="InterPro" id="IPR011250">
    <property type="entry name" value="OMP/PagP_B-barrel"/>
</dbReference>
<feature type="signal peptide" evidence="2">
    <location>
        <begin position="1"/>
        <end position="21"/>
    </location>
</feature>
<dbReference type="Gene3D" id="2.40.160.40">
    <property type="entry name" value="monomeric porin ompg"/>
    <property type="match status" value="1"/>
</dbReference>
<feature type="chain" id="PRO_5016827683" evidence="2">
    <location>
        <begin position="22"/>
        <end position="238"/>
    </location>
</feature>
<dbReference type="GO" id="GO:0009279">
    <property type="term" value="C:cell outer membrane"/>
    <property type="evidence" value="ECO:0007669"/>
    <property type="project" value="TreeGrafter"/>
</dbReference>
<dbReference type="Proteomes" id="UP000252479">
    <property type="component" value="Unassembled WGS sequence"/>
</dbReference>
<evidence type="ECO:0000313" key="3">
    <source>
        <dbReference type="EMBL" id="RCS70388.1"/>
    </source>
</evidence>
<reference evidence="3 4" key="1">
    <citation type="journal article" date="2017" name="Elife">
        <title>Extensive horizontal gene transfer in cheese-associated bacteria.</title>
        <authorList>
            <person name="Bonham K.S."/>
            <person name="Wolfe B.E."/>
            <person name="Dutton R.J."/>
        </authorList>
    </citation>
    <scope>NUCLEOTIDE SEQUENCE [LARGE SCALE GENOMIC DNA]</scope>
    <source>
        <strain evidence="3 4">JB196</strain>
    </source>
</reference>
<keyword evidence="1 2" id="KW-0732">Signal</keyword>
<dbReference type="Pfam" id="PF06178">
    <property type="entry name" value="KdgM"/>
    <property type="match status" value="1"/>
</dbReference>
<accession>A0A368LI65</accession>